<evidence type="ECO:0000313" key="2">
    <source>
        <dbReference type="Proteomes" id="UP000236161"/>
    </source>
</evidence>
<evidence type="ECO:0000313" key="1">
    <source>
        <dbReference type="EMBL" id="PKA56979.1"/>
    </source>
</evidence>
<keyword evidence="2" id="KW-1185">Reference proteome</keyword>
<dbReference type="EMBL" id="KZ451969">
    <property type="protein sequence ID" value="PKA56979.1"/>
    <property type="molecule type" value="Genomic_DNA"/>
</dbReference>
<gene>
    <name evidence="1" type="ORF">AXF42_Ash002283</name>
</gene>
<accession>A0A2I0AN45</accession>
<sequence length="111" mass="11964">MADGKTAEEELMIFCERFYSEQRFEEIRAGGQGFLAVVVAAFGTFSTDRSRAGGCGFVQERFRDPDRWSRISSSARQQAAAFGVLPLFEAGQVAAALFGNDLVLSKATAGG</sequence>
<protein>
    <submittedName>
        <fullName evidence="1">Uncharacterized protein</fullName>
    </submittedName>
</protein>
<reference evidence="1 2" key="1">
    <citation type="journal article" date="2017" name="Nature">
        <title>The Apostasia genome and the evolution of orchids.</title>
        <authorList>
            <person name="Zhang G.Q."/>
            <person name="Liu K.W."/>
            <person name="Li Z."/>
            <person name="Lohaus R."/>
            <person name="Hsiao Y.Y."/>
            <person name="Niu S.C."/>
            <person name="Wang J.Y."/>
            <person name="Lin Y.C."/>
            <person name="Xu Q."/>
            <person name="Chen L.J."/>
            <person name="Yoshida K."/>
            <person name="Fujiwara S."/>
            <person name="Wang Z.W."/>
            <person name="Zhang Y.Q."/>
            <person name="Mitsuda N."/>
            <person name="Wang M."/>
            <person name="Liu G.H."/>
            <person name="Pecoraro L."/>
            <person name="Huang H.X."/>
            <person name="Xiao X.J."/>
            <person name="Lin M."/>
            <person name="Wu X.Y."/>
            <person name="Wu W.L."/>
            <person name="Chen Y.Y."/>
            <person name="Chang S.B."/>
            <person name="Sakamoto S."/>
            <person name="Ohme-Takagi M."/>
            <person name="Yagi M."/>
            <person name="Zeng S.J."/>
            <person name="Shen C.Y."/>
            <person name="Yeh C.M."/>
            <person name="Luo Y.B."/>
            <person name="Tsai W.C."/>
            <person name="Van de Peer Y."/>
            <person name="Liu Z.J."/>
        </authorList>
    </citation>
    <scope>NUCLEOTIDE SEQUENCE [LARGE SCALE GENOMIC DNA]</scope>
    <source>
        <strain evidence="2">cv. Shenzhen</strain>
        <tissue evidence="1">Stem</tissue>
    </source>
</reference>
<dbReference type="AlphaFoldDB" id="A0A2I0AN45"/>
<proteinExistence type="predicted"/>
<organism evidence="1 2">
    <name type="scientific">Apostasia shenzhenica</name>
    <dbReference type="NCBI Taxonomy" id="1088818"/>
    <lineage>
        <taxon>Eukaryota</taxon>
        <taxon>Viridiplantae</taxon>
        <taxon>Streptophyta</taxon>
        <taxon>Embryophyta</taxon>
        <taxon>Tracheophyta</taxon>
        <taxon>Spermatophyta</taxon>
        <taxon>Magnoliopsida</taxon>
        <taxon>Liliopsida</taxon>
        <taxon>Asparagales</taxon>
        <taxon>Orchidaceae</taxon>
        <taxon>Apostasioideae</taxon>
        <taxon>Apostasia</taxon>
    </lineage>
</organism>
<name>A0A2I0AN45_9ASPA</name>
<dbReference type="Proteomes" id="UP000236161">
    <property type="component" value="Unassembled WGS sequence"/>
</dbReference>